<keyword evidence="3" id="KW-1185">Reference proteome</keyword>
<organism evidence="2 3">
    <name type="scientific">Hymenobacter metallilatus</name>
    <dbReference type="NCBI Taxonomy" id="2493666"/>
    <lineage>
        <taxon>Bacteria</taxon>
        <taxon>Pseudomonadati</taxon>
        <taxon>Bacteroidota</taxon>
        <taxon>Cytophagia</taxon>
        <taxon>Cytophagales</taxon>
        <taxon>Hymenobacteraceae</taxon>
        <taxon>Hymenobacter</taxon>
    </lineage>
</organism>
<evidence type="ECO:0008006" key="4">
    <source>
        <dbReference type="Google" id="ProtNLM"/>
    </source>
</evidence>
<feature type="signal peptide" evidence="1">
    <location>
        <begin position="1"/>
        <end position="22"/>
    </location>
</feature>
<protein>
    <recommendedName>
        <fullName evidence="4">Curlin</fullName>
    </recommendedName>
</protein>
<dbReference type="OrthoDB" id="1117485at2"/>
<proteinExistence type="predicted"/>
<dbReference type="AlphaFoldDB" id="A0A3R9MYS8"/>
<name>A0A3R9MYS8_9BACT</name>
<dbReference type="Proteomes" id="UP000280066">
    <property type="component" value="Unassembled WGS sequence"/>
</dbReference>
<evidence type="ECO:0000313" key="3">
    <source>
        <dbReference type="Proteomes" id="UP000280066"/>
    </source>
</evidence>
<dbReference type="RefSeq" id="WP_125429172.1">
    <property type="nucleotide sequence ID" value="NZ_RWIS01000005.1"/>
</dbReference>
<comment type="caution">
    <text evidence="2">The sequence shown here is derived from an EMBL/GenBank/DDBJ whole genome shotgun (WGS) entry which is preliminary data.</text>
</comment>
<gene>
    <name evidence="2" type="ORF">EI290_09770</name>
</gene>
<dbReference type="EMBL" id="RWIS01000005">
    <property type="protein sequence ID" value="RSK33982.1"/>
    <property type="molecule type" value="Genomic_DNA"/>
</dbReference>
<accession>A0A3R9MYS8</accession>
<feature type="chain" id="PRO_5018602666" description="Curlin" evidence="1">
    <location>
        <begin position="23"/>
        <end position="181"/>
    </location>
</feature>
<evidence type="ECO:0000256" key="1">
    <source>
        <dbReference type="SAM" id="SignalP"/>
    </source>
</evidence>
<sequence length="181" mass="19148">MKKIRLIFSLLSLFCCVNKAVAQTEDSEEQVPGLELLKKSGADLNAAAAAVLPVANKAILVQVGSANQATLQQVGTGNVILAEQMGTRNAQSVTQRGTGNTVVSTIEGNGTTSSIQQAGSYNTVTQELQVDNRRYTVQQQGANNQLTQRESGVAAPPGYDVKMQGNGIRLTIDQGVKTFQP</sequence>
<evidence type="ECO:0000313" key="2">
    <source>
        <dbReference type="EMBL" id="RSK33982.1"/>
    </source>
</evidence>
<reference evidence="2 3" key="1">
    <citation type="submission" date="2018-12" db="EMBL/GenBank/DDBJ databases">
        <authorList>
            <person name="Feng G."/>
            <person name="Zhu H."/>
        </authorList>
    </citation>
    <scope>NUCLEOTIDE SEQUENCE [LARGE SCALE GENOMIC DNA]</scope>
    <source>
        <strain evidence="2 3">9PBR-2</strain>
    </source>
</reference>
<keyword evidence="1" id="KW-0732">Signal</keyword>